<organism evidence="1 2">
    <name type="scientific">Streptomyces chartreusis NRRL 3882</name>
    <dbReference type="NCBI Taxonomy" id="1079985"/>
    <lineage>
        <taxon>Bacteria</taxon>
        <taxon>Bacillati</taxon>
        <taxon>Actinomycetota</taxon>
        <taxon>Actinomycetes</taxon>
        <taxon>Kitasatosporales</taxon>
        <taxon>Streptomycetaceae</taxon>
        <taxon>Streptomyces</taxon>
    </lineage>
</organism>
<dbReference type="RefSeq" id="WP_010042618.1">
    <property type="nucleotide sequence ID" value="NZ_LT962942.1"/>
</dbReference>
<sequence>MESPVTFDRLYEGAKRFARLAMEAHAEEDQEVFLLHAGVSVERLAKAALVLVHPTLLTEVNGKDDMLLHFAGAVSEPPARLKTVGASTAIGRLRKMDVLPQKPKSEAADLDGLIELRNGVAHLGAEDVEDYLGVLTATVDKLLQHVKRDREAFWESWSDTVQVILDDRADRLQKAVRLRMDQARHRFRTRFADLPDGAVEGAAQAVSERGLIVVEVGPGKALFQTLSQCPACDREAAALFLAVGEDSPLFDMELTAEGLLCGLCGFHLSSTDEVEAAGLPTVVRYSVEDLTRIVAEGPDPAERLATLKLALPTVRTHAHDSF</sequence>
<accession>A0A2N9AZV4</accession>
<evidence type="ECO:0000313" key="1">
    <source>
        <dbReference type="EMBL" id="SOR76604.1"/>
    </source>
</evidence>
<protein>
    <submittedName>
        <fullName evidence="1">Uncharacterized protein</fullName>
    </submittedName>
</protein>
<dbReference type="AlphaFoldDB" id="A0A2N9AZV4"/>
<dbReference type="EMBL" id="LT963352">
    <property type="protein sequence ID" value="SOR76604.1"/>
    <property type="molecule type" value="Genomic_DNA"/>
</dbReference>
<keyword evidence="2" id="KW-1185">Reference proteome</keyword>
<proteinExistence type="predicted"/>
<dbReference type="Proteomes" id="UP000235464">
    <property type="component" value="Chromosome I"/>
</dbReference>
<reference evidence="2" key="1">
    <citation type="submission" date="2017-11" db="EMBL/GenBank/DDBJ databases">
        <authorList>
            <person name="Wibberg D."/>
        </authorList>
    </citation>
    <scope>NUCLEOTIDE SEQUENCE [LARGE SCALE GENOMIC DNA]</scope>
</reference>
<evidence type="ECO:0000313" key="2">
    <source>
        <dbReference type="Proteomes" id="UP000235464"/>
    </source>
</evidence>
<name>A0A2N9AZV4_STRCX</name>
<gene>
    <name evidence="1" type="ORF">SCNRRL3882_0087</name>
</gene>
<dbReference type="OrthoDB" id="3873123at2"/>